<dbReference type="InterPro" id="IPR025857">
    <property type="entry name" value="MacB_PCD"/>
</dbReference>
<evidence type="ECO:0000259" key="7">
    <source>
        <dbReference type="Pfam" id="PF02687"/>
    </source>
</evidence>
<evidence type="ECO:0000256" key="1">
    <source>
        <dbReference type="ARBA" id="ARBA00004651"/>
    </source>
</evidence>
<feature type="transmembrane region" description="Helical" evidence="6">
    <location>
        <begin position="317"/>
        <end position="336"/>
    </location>
</feature>
<proteinExistence type="predicted"/>
<feature type="domain" description="MacB-like periplasmic core" evidence="8">
    <location>
        <begin position="20"/>
        <end position="225"/>
    </location>
</feature>
<comment type="subcellular location">
    <subcellularLocation>
        <location evidence="1">Cell membrane</location>
        <topology evidence="1">Multi-pass membrane protein</topology>
    </subcellularLocation>
</comment>
<evidence type="ECO:0000313" key="9">
    <source>
        <dbReference type="EMBL" id="MFC3714655.1"/>
    </source>
</evidence>
<accession>A0ABV7XET0</accession>
<dbReference type="InterPro" id="IPR050250">
    <property type="entry name" value="Macrolide_Exporter_MacB"/>
</dbReference>
<dbReference type="Pfam" id="PF02687">
    <property type="entry name" value="FtsX"/>
    <property type="match status" value="1"/>
</dbReference>
<evidence type="ECO:0000256" key="2">
    <source>
        <dbReference type="ARBA" id="ARBA00022475"/>
    </source>
</evidence>
<feature type="transmembrane region" description="Helical" evidence="6">
    <location>
        <begin position="406"/>
        <end position="426"/>
    </location>
</feature>
<dbReference type="EMBL" id="JBHRYA010000001">
    <property type="protein sequence ID" value="MFC3714655.1"/>
    <property type="molecule type" value="Genomic_DNA"/>
</dbReference>
<evidence type="ECO:0000256" key="4">
    <source>
        <dbReference type="ARBA" id="ARBA00022989"/>
    </source>
</evidence>
<keyword evidence="3 6" id="KW-0812">Transmembrane</keyword>
<evidence type="ECO:0000256" key="5">
    <source>
        <dbReference type="ARBA" id="ARBA00023136"/>
    </source>
</evidence>
<keyword evidence="4 6" id="KW-1133">Transmembrane helix</keyword>
<keyword evidence="2" id="KW-1003">Cell membrane</keyword>
<dbReference type="PANTHER" id="PTHR30572:SF18">
    <property type="entry name" value="ABC-TYPE MACROLIDE FAMILY EXPORT SYSTEM PERMEASE COMPONENT 2"/>
    <property type="match status" value="1"/>
</dbReference>
<dbReference type="Proteomes" id="UP001595705">
    <property type="component" value="Unassembled WGS sequence"/>
</dbReference>
<evidence type="ECO:0000256" key="6">
    <source>
        <dbReference type="SAM" id="Phobius"/>
    </source>
</evidence>
<feature type="domain" description="ABC3 transporter permease C-terminal" evidence="7">
    <location>
        <begin position="319"/>
        <end position="431"/>
    </location>
</feature>
<dbReference type="Pfam" id="PF12704">
    <property type="entry name" value="MacB_PCD"/>
    <property type="match status" value="1"/>
</dbReference>
<reference evidence="10" key="1">
    <citation type="journal article" date="2019" name="Int. J. Syst. Evol. Microbiol.">
        <title>The Global Catalogue of Microorganisms (GCM) 10K type strain sequencing project: providing services to taxonomists for standard genome sequencing and annotation.</title>
        <authorList>
            <consortium name="The Broad Institute Genomics Platform"/>
            <consortium name="The Broad Institute Genome Sequencing Center for Infectious Disease"/>
            <person name="Wu L."/>
            <person name="Ma J."/>
        </authorList>
    </citation>
    <scope>NUCLEOTIDE SEQUENCE [LARGE SCALE GENOMIC DNA]</scope>
    <source>
        <strain evidence="10">KCTC 42441</strain>
    </source>
</reference>
<feature type="transmembrane region" description="Helical" evidence="6">
    <location>
        <begin position="21"/>
        <end position="44"/>
    </location>
</feature>
<comment type="caution">
    <text evidence="9">The sequence shown here is derived from an EMBL/GenBank/DDBJ whole genome shotgun (WGS) entry which is preliminary data.</text>
</comment>
<evidence type="ECO:0000259" key="8">
    <source>
        <dbReference type="Pfam" id="PF12704"/>
    </source>
</evidence>
<protein>
    <submittedName>
        <fullName evidence="9">ABC transporter permease</fullName>
    </submittedName>
</protein>
<evidence type="ECO:0000256" key="3">
    <source>
        <dbReference type="ARBA" id="ARBA00022692"/>
    </source>
</evidence>
<evidence type="ECO:0000313" key="10">
    <source>
        <dbReference type="Proteomes" id="UP001595705"/>
    </source>
</evidence>
<name>A0ABV7XET0_9GAMM</name>
<gene>
    <name evidence="9" type="ORF">ACFONC_00590</name>
</gene>
<keyword evidence="10" id="KW-1185">Reference proteome</keyword>
<dbReference type="PANTHER" id="PTHR30572">
    <property type="entry name" value="MEMBRANE COMPONENT OF TRANSPORTER-RELATED"/>
    <property type="match status" value="1"/>
</dbReference>
<organism evidence="9 10">
    <name type="scientific">Luteimonas soli</name>
    <dbReference type="NCBI Taxonomy" id="1648966"/>
    <lineage>
        <taxon>Bacteria</taxon>
        <taxon>Pseudomonadati</taxon>
        <taxon>Pseudomonadota</taxon>
        <taxon>Gammaproteobacteria</taxon>
        <taxon>Lysobacterales</taxon>
        <taxon>Lysobacteraceae</taxon>
        <taxon>Luteimonas</taxon>
    </lineage>
</organism>
<feature type="transmembrane region" description="Helical" evidence="6">
    <location>
        <begin position="357"/>
        <end position="386"/>
    </location>
</feature>
<keyword evidence="5 6" id="KW-0472">Membrane</keyword>
<dbReference type="RefSeq" id="WP_386741589.1">
    <property type="nucleotide sequence ID" value="NZ_JBHRYA010000001.1"/>
</dbReference>
<dbReference type="InterPro" id="IPR003838">
    <property type="entry name" value="ABC3_permease_C"/>
</dbReference>
<sequence length="443" mass="48885">MFGYYAKLSLRSLRRNWVLSALMVMAIALGIGTSMTTLTVMRLLSGDPMPGRSDTLFYAQVDARPDSATRREPLDMIDYRSAVDLWSAKRADRQTMVARSPVKLQAPGTRQSPSMGTMLSTTSDFFTMFDVPFRYGGPWRAEDGEKRARVAVISADLNRKLFGGVDSVGRELQIRGTSVRIVGVLDDWRPRPLFYTVAGGNFAQGDTGDFYGKPQDVLVPFFTSLELNDGHFQQFTCWDLPETPGSLQNTPCVWIGLWAQLDDEEAVAGYRRFLNDYAAQQKAMGRFASTNNVRLRNLMQWLDYNHVVPADVRVQTWLAFSFLAICLFNTVGLLLAKFLRRSGEIGVRRALGASRSAVFAQCLVEAGMIGLAGGFAGWLLTLAGLWLVRRQPAAYADLAHLDLPMFLVTFALAVAVSLLAGMLPALRASRVAPGLQIKTLGGV</sequence>